<dbReference type="EMBL" id="QREG01000025">
    <property type="protein sequence ID" value="RED93419.1"/>
    <property type="molecule type" value="Genomic_DNA"/>
</dbReference>
<dbReference type="CDD" id="cd18873">
    <property type="entry name" value="NUDIX_NadM_like"/>
    <property type="match status" value="1"/>
</dbReference>
<keyword evidence="3" id="KW-1185">Reference proteome</keyword>
<comment type="caution">
    <text evidence="2">The sequence shown here is derived from an EMBL/GenBank/DDBJ whole genome shotgun (WGS) entry which is preliminary data.</text>
</comment>
<dbReference type="OrthoDB" id="9786141at2"/>
<accession>A0A3D9KZ94</accession>
<gene>
    <name evidence="2" type="ORF">C7460_12564</name>
</gene>
<dbReference type="SUPFAM" id="SSF55811">
    <property type="entry name" value="Nudix"/>
    <property type="match status" value="1"/>
</dbReference>
<evidence type="ECO:0000259" key="1">
    <source>
        <dbReference type="PROSITE" id="PS51462"/>
    </source>
</evidence>
<dbReference type="Gene3D" id="3.90.79.10">
    <property type="entry name" value="Nucleoside Triphosphate Pyrophosphohydrolase"/>
    <property type="match status" value="1"/>
</dbReference>
<dbReference type="Pfam" id="PF21906">
    <property type="entry name" value="WHD_NrtR"/>
    <property type="match status" value="1"/>
</dbReference>
<protein>
    <submittedName>
        <fullName evidence="2">8-oxo-dGTP diphosphatase</fullName>
    </submittedName>
</protein>
<organism evidence="2 3">
    <name type="scientific">Marinoscillum furvescens DSM 4134</name>
    <dbReference type="NCBI Taxonomy" id="1122208"/>
    <lineage>
        <taxon>Bacteria</taxon>
        <taxon>Pseudomonadati</taxon>
        <taxon>Bacteroidota</taxon>
        <taxon>Cytophagia</taxon>
        <taxon>Cytophagales</taxon>
        <taxon>Reichenbachiellaceae</taxon>
        <taxon>Marinoscillum</taxon>
    </lineage>
</organism>
<dbReference type="InterPro" id="IPR000086">
    <property type="entry name" value="NUDIX_hydrolase_dom"/>
</dbReference>
<dbReference type="PANTHER" id="PTHR43736">
    <property type="entry name" value="ADP-RIBOSE PYROPHOSPHATASE"/>
    <property type="match status" value="1"/>
</dbReference>
<name>A0A3D9KZ94_MARFU</name>
<evidence type="ECO:0000313" key="2">
    <source>
        <dbReference type="EMBL" id="RED93419.1"/>
    </source>
</evidence>
<feature type="domain" description="Nudix hydrolase" evidence="1">
    <location>
        <begin position="17"/>
        <end position="149"/>
    </location>
</feature>
<dbReference type="Proteomes" id="UP000256779">
    <property type="component" value="Unassembled WGS sequence"/>
</dbReference>
<dbReference type="PANTHER" id="PTHR43736:SF4">
    <property type="entry name" value="SLR1690 PROTEIN"/>
    <property type="match status" value="1"/>
</dbReference>
<dbReference type="Gene3D" id="1.10.10.10">
    <property type="entry name" value="Winged helix-like DNA-binding domain superfamily/Winged helix DNA-binding domain"/>
    <property type="match status" value="1"/>
</dbReference>
<dbReference type="InterPro" id="IPR036388">
    <property type="entry name" value="WH-like_DNA-bd_sf"/>
</dbReference>
<sequence>MKEKPISTVNESSYECTITVDCAIFGFQEDELKLLLVKRAVEPYKDFWLLPGGTMEEGKTVEEAMNRVLYSLTGIHGIHHEQVGCYSAVDRHPVKRAVTISFYALIKPENHPVIAKNYISDVKWYPLEEIPQLGFDHDQIFKDALVKLRENLQRKLLFGELLPEKFTLKELQDLYESILGETLDRRNFRKKMLQMELLQPTNEKKAGVRGGPELYRIKK</sequence>
<dbReference type="InterPro" id="IPR015797">
    <property type="entry name" value="NUDIX_hydrolase-like_dom_sf"/>
</dbReference>
<reference evidence="2 3" key="1">
    <citation type="submission" date="2018-07" db="EMBL/GenBank/DDBJ databases">
        <title>Genomic Encyclopedia of Type Strains, Phase IV (KMG-IV): sequencing the most valuable type-strain genomes for metagenomic binning, comparative biology and taxonomic classification.</title>
        <authorList>
            <person name="Goeker M."/>
        </authorList>
    </citation>
    <scope>NUCLEOTIDE SEQUENCE [LARGE SCALE GENOMIC DNA]</scope>
    <source>
        <strain evidence="2 3">DSM 4134</strain>
    </source>
</reference>
<evidence type="ECO:0000313" key="3">
    <source>
        <dbReference type="Proteomes" id="UP000256779"/>
    </source>
</evidence>
<dbReference type="SUPFAM" id="SSF46785">
    <property type="entry name" value="Winged helix' DNA-binding domain"/>
    <property type="match status" value="1"/>
</dbReference>
<dbReference type="InterPro" id="IPR054105">
    <property type="entry name" value="WHD_NrtR"/>
</dbReference>
<proteinExistence type="predicted"/>
<dbReference type="RefSeq" id="WP_115869952.1">
    <property type="nucleotide sequence ID" value="NZ_QREG01000025.1"/>
</dbReference>
<dbReference type="PROSITE" id="PS51462">
    <property type="entry name" value="NUDIX"/>
    <property type="match status" value="1"/>
</dbReference>
<dbReference type="AlphaFoldDB" id="A0A3D9KZ94"/>
<dbReference type="Pfam" id="PF00293">
    <property type="entry name" value="NUDIX"/>
    <property type="match status" value="1"/>
</dbReference>
<dbReference type="InterPro" id="IPR036390">
    <property type="entry name" value="WH_DNA-bd_sf"/>
</dbReference>